<dbReference type="InterPro" id="IPR000859">
    <property type="entry name" value="CUB_dom"/>
</dbReference>
<dbReference type="AlphaFoldDB" id="A0A401QCC2"/>
<comment type="caution">
    <text evidence="2">Lacks conserved residue(s) required for the propagation of feature annotation.</text>
</comment>
<dbReference type="OrthoDB" id="5818577at2759"/>
<evidence type="ECO:0000313" key="5">
    <source>
        <dbReference type="Proteomes" id="UP000288216"/>
    </source>
</evidence>
<name>A0A401QCC2_SCYTO</name>
<dbReference type="InterPro" id="IPR035914">
    <property type="entry name" value="Sperma_CUB_dom_sf"/>
</dbReference>
<reference evidence="4 5" key="1">
    <citation type="journal article" date="2018" name="Nat. Ecol. Evol.">
        <title>Shark genomes provide insights into elasmobranch evolution and the origin of vertebrates.</title>
        <authorList>
            <person name="Hara Y"/>
            <person name="Yamaguchi K"/>
            <person name="Onimaru K"/>
            <person name="Kadota M"/>
            <person name="Koyanagi M"/>
            <person name="Keeley SD"/>
            <person name="Tatsumi K"/>
            <person name="Tanaka K"/>
            <person name="Motone F"/>
            <person name="Kageyama Y"/>
            <person name="Nozu R"/>
            <person name="Adachi N"/>
            <person name="Nishimura O"/>
            <person name="Nakagawa R"/>
            <person name="Tanegashima C"/>
            <person name="Kiyatake I"/>
            <person name="Matsumoto R"/>
            <person name="Murakumo K"/>
            <person name="Nishida K"/>
            <person name="Terakita A"/>
            <person name="Kuratani S"/>
            <person name="Sato K"/>
            <person name="Hyodo S Kuraku.S."/>
        </authorList>
    </citation>
    <scope>NUCLEOTIDE SEQUENCE [LARGE SCALE GENOMIC DNA]</scope>
</reference>
<feature type="domain" description="CUB" evidence="3">
    <location>
        <begin position="2"/>
        <end position="76"/>
    </location>
</feature>
<dbReference type="CDD" id="cd00041">
    <property type="entry name" value="CUB"/>
    <property type="match status" value="1"/>
</dbReference>
<accession>A0A401QCC2</accession>
<dbReference type="SUPFAM" id="SSF49854">
    <property type="entry name" value="Spermadhesin, CUB domain"/>
    <property type="match status" value="1"/>
</dbReference>
<organism evidence="4 5">
    <name type="scientific">Scyliorhinus torazame</name>
    <name type="common">Cloudy catshark</name>
    <name type="synonym">Catulus torazame</name>
    <dbReference type="NCBI Taxonomy" id="75743"/>
    <lineage>
        <taxon>Eukaryota</taxon>
        <taxon>Metazoa</taxon>
        <taxon>Chordata</taxon>
        <taxon>Craniata</taxon>
        <taxon>Vertebrata</taxon>
        <taxon>Chondrichthyes</taxon>
        <taxon>Elasmobranchii</taxon>
        <taxon>Galeomorphii</taxon>
        <taxon>Galeoidea</taxon>
        <taxon>Carcharhiniformes</taxon>
        <taxon>Scyliorhinidae</taxon>
        <taxon>Scyliorhinus</taxon>
    </lineage>
</organism>
<dbReference type="STRING" id="75743.A0A401QCC2"/>
<evidence type="ECO:0000259" key="3">
    <source>
        <dbReference type="PROSITE" id="PS01180"/>
    </source>
</evidence>
<evidence type="ECO:0000313" key="4">
    <source>
        <dbReference type="EMBL" id="GCB83023.1"/>
    </source>
</evidence>
<feature type="disulfide bond" evidence="2">
    <location>
        <begin position="2"/>
        <end position="29"/>
    </location>
</feature>
<dbReference type="Pfam" id="PF00431">
    <property type="entry name" value="CUB"/>
    <property type="match status" value="1"/>
</dbReference>
<feature type="non-terminal residue" evidence="4">
    <location>
        <position position="1"/>
    </location>
</feature>
<keyword evidence="1 2" id="KW-1015">Disulfide bond</keyword>
<sequence length="76" mass="8306">ECGGHIIGEASGRIFSPGYPAPYDHNLHCTWSVEADPGSTIGKAVHVSYNSQEKRDVQIDNPVEENTEIGLLNRID</sequence>
<keyword evidence="5" id="KW-1185">Reference proteome</keyword>
<protein>
    <recommendedName>
        <fullName evidence="3">CUB domain-containing protein</fullName>
    </recommendedName>
</protein>
<dbReference type="Proteomes" id="UP000288216">
    <property type="component" value="Unassembled WGS sequence"/>
</dbReference>
<dbReference type="EMBL" id="BFAA01036715">
    <property type="protein sequence ID" value="GCB83023.1"/>
    <property type="molecule type" value="Genomic_DNA"/>
</dbReference>
<evidence type="ECO:0000256" key="1">
    <source>
        <dbReference type="ARBA" id="ARBA00023157"/>
    </source>
</evidence>
<comment type="caution">
    <text evidence="4">The sequence shown here is derived from an EMBL/GenBank/DDBJ whole genome shotgun (WGS) entry which is preliminary data.</text>
</comment>
<proteinExistence type="predicted"/>
<gene>
    <name evidence="4" type="ORF">scyTo_0023968</name>
</gene>
<dbReference type="Gene3D" id="2.60.120.290">
    <property type="entry name" value="Spermadhesin, CUB domain"/>
    <property type="match status" value="1"/>
</dbReference>
<dbReference type="PROSITE" id="PS01180">
    <property type="entry name" value="CUB"/>
    <property type="match status" value="1"/>
</dbReference>
<evidence type="ECO:0000256" key="2">
    <source>
        <dbReference type="PROSITE-ProRule" id="PRU00059"/>
    </source>
</evidence>